<dbReference type="PANTHER" id="PTHR16861">
    <property type="entry name" value="GLYCOPROTEIN 38"/>
    <property type="match status" value="1"/>
</dbReference>
<feature type="compositionally biased region" description="Low complexity" evidence="1">
    <location>
        <begin position="1089"/>
        <end position="1112"/>
    </location>
</feature>
<feature type="region of interest" description="Disordered" evidence="1">
    <location>
        <begin position="92"/>
        <end position="244"/>
    </location>
</feature>
<keyword evidence="2" id="KW-0812">Transmembrane</keyword>
<dbReference type="EMBL" id="ULHB01000099">
    <property type="protein sequence ID" value="SYW81671.1"/>
    <property type="molecule type" value="Genomic_DNA"/>
</dbReference>
<feature type="region of interest" description="Disordered" evidence="1">
    <location>
        <begin position="419"/>
        <end position="461"/>
    </location>
</feature>
<feature type="compositionally biased region" description="Low complexity" evidence="1">
    <location>
        <begin position="213"/>
        <end position="230"/>
    </location>
</feature>
<feature type="compositionally biased region" description="Acidic residues" evidence="1">
    <location>
        <begin position="1149"/>
        <end position="1163"/>
    </location>
</feature>
<feature type="transmembrane region" description="Helical" evidence="2">
    <location>
        <begin position="254"/>
        <end position="276"/>
    </location>
</feature>
<dbReference type="Proteomes" id="UP000658997">
    <property type="component" value="Unassembled WGS sequence"/>
</dbReference>
<dbReference type="OrthoDB" id="2555912at2759"/>
<organism evidence="3 5">
    <name type="scientific">Ustilago bromivora</name>
    <dbReference type="NCBI Taxonomy" id="307758"/>
    <lineage>
        <taxon>Eukaryota</taxon>
        <taxon>Fungi</taxon>
        <taxon>Dikarya</taxon>
        <taxon>Basidiomycota</taxon>
        <taxon>Ustilaginomycotina</taxon>
        <taxon>Ustilaginomycetes</taxon>
        <taxon>Ustilaginales</taxon>
        <taxon>Ustilaginaceae</taxon>
        <taxon>Ustilago</taxon>
    </lineage>
</organism>
<feature type="compositionally biased region" description="Polar residues" evidence="1">
    <location>
        <begin position="504"/>
        <end position="515"/>
    </location>
</feature>
<evidence type="ECO:0000313" key="6">
    <source>
        <dbReference type="Proteomes" id="UP000658997"/>
    </source>
</evidence>
<dbReference type="EMBL" id="LT558119">
    <property type="protein sequence ID" value="SAM76176.1"/>
    <property type="molecule type" value="Genomic_DNA"/>
</dbReference>
<evidence type="ECO:0000313" key="5">
    <source>
        <dbReference type="Proteomes" id="UP000179920"/>
    </source>
</evidence>
<feature type="compositionally biased region" description="Low complexity" evidence="1">
    <location>
        <begin position="549"/>
        <end position="558"/>
    </location>
</feature>
<feature type="region of interest" description="Disordered" evidence="1">
    <location>
        <begin position="885"/>
        <end position="1416"/>
    </location>
</feature>
<evidence type="ECO:0000313" key="3">
    <source>
        <dbReference type="EMBL" id="SAM76176.1"/>
    </source>
</evidence>
<feature type="compositionally biased region" description="Gly residues" evidence="1">
    <location>
        <begin position="119"/>
        <end position="130"/>
    </location>
</feature>
<gene>
    <name evidence="4" type="ORF">UBRO2_04362</name>
    <name evidence="3" type="ORF">UBRO_01490</name>
</gene>
<reference evidence="5" key="2">
    <citation type="submission" date="2016-04" db="EMBL/GenBank/DDBJ databases">
        <authorList>
            <person name="Guldener U."/>
            <person name="Guldener U."/>
        </authorList>
    </citation>
    <scope>NUCLEOTIDE SEQUENCE [LARGE SCALE GENOMIC DNA]</scope>
    <source>
        <strain evidence="5">UB2112</strain>
    </source>
</reference>
<keyword evidence="6" id="KW-1185">Reference proteome</keyword>
<name>A0A1K0GZC8_9BASI</name>
<feature type="compositionally biased region" description="Low complexity" evidence="1">
    <location>
        <begin position="977"/>
        <end position="1020"/>
    </location>
</feature>
<feature type="compositionally biased region" description="Low complexity" evidence="1">
    <location>
        <begin position="1306"/>
        <end position="1347"/>
    </location>
</feature>
<feature type="region of interest" description="Disordered" evidence="1">
    <location>
        <begin position="716"/>
        <end position="745"/>
    </location>
</feature>
<feature type="compositionally biased region" description="Polar residues" evidence="1">
    <location>
        <begin position="723"/>
        <end position="745"/>
    </location>
</feature>
<feature type="region of interest" description="Disordered" evidence="1">
    <location>
        <begin position="324"/>
        <end position="345"/>
    </location>
</feature>
<feature type="compositionally biased region" description="Polar residues" evidence="1">
    <location>
        <begin position="559"/>
        <end position="578"/>
    </location>
</feature>
<feature type="compositionally biased region" description="Polar residues" evidence="1">
    <location>
        <begin position="1375"/>
        <end position="1386"/>
    </location>
</feature>
<feature type="compositionally biased region" description="Basic and acidic residues" evidence="1">
    <location>
        <begin position="828"/>
        <end position="845"/>
    </location>
</feature>
<sequence>MATLPQQAPGPGPTDQALPSYLSYSPVATNVITYTSTITQVVYDPQGGFAPFQTLGTIQGVTTSVTYSVVNVPLLYTGPFPAPDLGTLYTTPGQALPSTTPTATESNGVAPTATATAGGSNGGSADGGGATQTAAPTPAAPTDTAATAGGTAAGTQDGSVTAESAPSTAPTATATSPPTTYTVNPTAAPTTSPTSTVPTGSSNITTNPASSLPTSSATRSNASTNNPSATVAGAPNSPNNPQNLASNGLSGGQIAGIVLGSFFALLLLLLLLLCCLRRRRKHKQQAAVLSAATGGTGPAFAANNRGNNARGNYAAIGTGAAAGTADARRPSLSGSDDWEEDHLTGGGSGSGFFVIGGRRLGPDRRASIASRRSQRNFTAGNVASSTPTSSGQGGGFAGLAATGAGFFAAALGQNKNKSRVEIEEQQPLSDNEVGNGSMAERRGLMNPHDSPGGRSGYGSGQEIRETGRAEVVGPAAALLAASGGAAAYGASRDGRGSRSGLEALSSSAATNSSHTQKARQGVSSSNSSGGFTSSGGSGTNTSLPPPPRASRSSPQQPLTTYNNFDAGSAETTNPRFSATTMGSTSTGTGVGGGVNPALMGLGAGAALGRLGALAAGHRESEGSSYSRHPGAQDIRTSHVSEMSADELRHLRSTDPERYSRFISSGSNLLGPDYQPSPDTEADAKELDYANAAVGTMSAGGSTFQRTRLPTIRTVGEFGEKSDSPGTTRYNQSSGNRTTHSSSMHAFSVNSGSIGAASAGSRGNVVSPLPQYEAQQLQAGEALPHYTYHDQPHATAEEEQIQSPISEGAGRFVTPPASPRNTLGGVDRSSFDDPTQRYDAPEGQDRGAELEEGGVASAGILGGVAAGWRCLTMGQYAWIPDTSCPSRNAEHQQPGFYRDSSGELGTDPEGRISHDQQPSEDSSRLIHHNRRASRLETSETGLAPSVRSERASVYGPSALEHATNTTRRSPVAHLSSKEGSGSSGEQRQQQRQRGSGESGAAAAAAVGARSHPSLSSQNSPSTAGGYAASQSNSSLSGRRTIASESSGLDSLSAVAQLSSRSTGSASTRSGYRSSSRSRGSSRGGRGRRSGGLSSEASIGSGASTGAASYSPSGVLSRGNTTSTRGLGAGEESGPTGSAVYFPPGATGEYDVGEEEEEGDEDEVDVASGIATEGAGSGSYERRGKRPRSSSGDGLSRLDSLLETSEDPFADVEAMPTVPPPAGGHYPSSSLGAAVSRTAARDAAESNPSYLQSNPLPQRSRIRSLQLGTSAPVPTALAPSLSTPSLNSSSNSNPNLPPEPAPQETMHSRGSGSLSSIPASASWRPSPRVASAVQRAAEAQAALLAQQQQGGPTPPRSQTASPSGAGALYNWADLDTTFRSEPGSNGRRQPSADLEGARAEGEEDKANKSFEWPKFLRF</sequence>
<feature type="region of interest" description="Disordered" evidence="1">
    <location>
        <begin position="487"/>
        <end position="587"/>
    </location>
</feature>
<keyword evidence="2" id="KW-0472">Membrane</keyword>
<feature type="region of interest" description="Disordered" evidence="1">
    <location>
        <begin position="661"/>
        <end position="680"/>
    </location>
</feature>
<feature type="region of interest" description="Disordered" evidence="1">
    <location>
        <begin position="807"/>
        <end position="845"/>
    </location>
</feature>
<feature type="compositionally biased region" description="Basic and acidic residues" evidence="1">
    <location>
        <begin position="1393"/>
        <end position="1406"/>
    </location>
</feature>
<evidence type="ECO:0000313" key="4">
    <source>
        <dbReference type="EMBL" id="SYW81671.1"/>
    </source>
</evidence>
<feature type="compositionally biased region" description="Polar residues" evidence="1">
    <location>
        <begin position="1244"/>
        <end position="1255"/>
    </location>
</feature>
<feature type="compositionally biased region" description="Low complexity" evidence="1">
    <location>
        <begin position="1272"/>
        <end position="1292"/>
    </location>
</feature>
<evidence type="ECO:0000256" key="2">
    <source>
        <dbReference type="SAM" id="Phobius"/>
    </source>
</evidence>
<feature type="compositionally biased region" description="Low complexity" evidence="1">
    <location>
        <begin position="131"/>
        <end position="203"/>
    </location>
</feature>
<dbReference type="Proteomes" id="UP000179920">
    <property type="component" value="Chromosome III"/>
</dbReference>
<feature type="compositionally biased region" description="Low complexity" evidence="1">
    <location>
        <begin position="1057"/>
        <end position="1079"/>
    </location>
</feature>
<accession>A0A1K0GZC8</accession>
<proteinExistence type="predicted"/>
<keyword evidence="2" id="KW-1133">Transmembrane helix</keyword>
<protein>
    <submittedName>
        <fullName evidence="3">Uncharacterized protein</fullName>
    </submittedName>
</protein>
<feature type="compositionally biased region" description="Polar residues" evidence="1">
    <location>
        <begin position="1027"/>
        <end position="1056"/>
    </location>
</feature>
<feature type="region of interest" description="Disordered" evidence="1">
    <location>
        <begin position="366"/>
        <end position="393"/>
    </location>
</feature>
<reference evidence="3" key="1">
    <citation type="submission" date="2016-04" db="EMBL/GenBank/DDBJ databases">
        <authorList>
            <person name="Evans L.H."/>
            <person name="Alamgir A."/>
            <person name="Owens N."/>
            <person name="Weber N.D."/>
            <person name="Virtaneva K."/>
            <person name="Barbian K."/>
            <person name="Babar A."/>
            <person name="Rosenke K."/>
        </authorList>
    </citation>
    <scope>NUCLEOTIDE SEQUENCE</scope>
    <source>
        <strain evidence="3">UB2112</strain>
    </source>
</reference>
<dbReference type="PANTHER" id="PTHR16861:SF4">
    <property type="entry name" value="SH3 DOMAIN PROTEIN (AFU_ORTHOLOGUE AFUA_1G13610)"/>
    <property type="match status" value="1"/>
</dbReference>
<reference evidence="4" key="3">
    <citation type="submission" date="2018-08" db="EMBL/GenBank/DDBJ databases">
        <authorList>
            <person name="Guldener U."/>
        </authorList>
    </citation>
    <scope>NUCLEOTIDE SEQUENCE</scope>
    <source>
        <strain evidence="4">UB2</strain>
    </source>
</reference>
<evidence type="ECO:0000256" key="1">
    <source>
        <dbReference type="SAM" id="MobiDB-lite"/>
    </source>
</evidence>
<feature type="compositionally biased region" description="Polar residues" evidence="1">
    <location>
        <begin position="92"/>
        <end position="109"/>
    </location>
</feature>
<feature type="compositionally biased region" description="Low complexity" evidence="1">
    <location>
        <begin position="1187"/>
        <end position="1200"/>
    </location>
</feature>